<evidence type="ECO:0000313" key="7">
    <source>
        <dbReference type="Proteomes" id="UP000523007"/>
    </source>
</evidence>
<reference evidence="6 7" key="1">
    <citation type="submission" date="2020-08" db="EMBL/GenBank/DDBJ databases">
        <title>Sequencing the genomes of 1000 actinobacteria strains.</title>
        <authorList>
            <person name="Klenk H.-P."/>
        </authorList>
    </citation>
    <scope>NUCLEOTIDE SEQUENCE [LARGE SCALE GENOMIC DNA]</scope>
    <source>
        <strain evidence="6 7">DSM 102030</strain>
    </source>
</reference>
<dbReference type="SUPFAM" id="SSF48498">
    <property type="entry name" value="Tetracyclin repressor-like, C-terminal domain"/>
    <property type="match status" value="1"/>
</dbReference>
<dbReference type="EMBL" id="JACHJT010000002">
    <property type="protein sequence ID" value="MBB4935545.1"/>
    <property type="molecule type" value="Genomic_DNA"/>
</dbReference>
<dbReference type="PROSITE" id="PS50977">
    <property type="entry name" value="HTH_TETR_2"/>
    <property type="match status" value="1"/>
</dbReference>
<dbReference type="Proteomes" id="UP000523007">
    <property type="component" value="Unassembled WGS sequence"/>
</dbReference>
<protein>
    <submittedName>
        <fullName evidence="6">AcrR family transcriptional regulator</fullName>
    </submittedName>
</protein>
<dbReference type="Pfam" id="PF00440">
    <property type="entry name" value="TetR_N"/>
    <property type="match status" value="1"/>
</dbReference>
<feature type="DNA-binding region" description="H-T-H motif" evidence="4">
    <location>
        <begin position="35"/>
        <end position="54"/>
    </location>
</feature>
<dbReference type="GO" id="GO:0000976">
    <property type="term" value="F:transcription cis-regulatory region binding"/>
    <property type="evidence" value="ECO:0007669"/>
    <property type="project" value="TreeGrafter"/>
</dbReference>
<keyword evidence="3" id="KW-0804">Transcription</keyword>
<dbReference type="GO" id="GO:0003700">
    <property type="term" value="F:DNA-binding transcription factor activity"/>
    <property type="evidence" value="ECO:0007669"/>
    <property type="project" value="TreeGrafter"/>
</dbReference>
<proteinExistence type="predicted"/>
<organism evidence="6 7">
    <name type="scientific">Lipingzhangella halophila</name>
    <dbReference type="NCBI Taxonomy" id="1783352"/>
    <lineage>
        <taxon>Bacteria</taxon>
        <taxon>Bacillati</taxon>
        <taxon>Actinomycetota</taxon>
        <taxon>Actinomycetes</taxon>
        <taxon>Streptosporangiales</taxon>
        <taxon>Nocardiopsidaceae</taxon>
        <taxon>Lipingzhangella</taxon>
    </lineage>
</organism>
<keyword evidence="1" id="KW-0805">Transcription regulation</keyword>
<dbReference type="InterPro" id="IPR009057">
    <property type="entry name" value="Homeodomain-like_sf"/>
</dbReference>
<evidence type="ECO:0000313" key="6">
    <source>
        <dbReference type="EMBL" id="MBB4935545.1"/>
    </source>
</evidence>
<dbReference type="InterPro" id="IPR036271">
    <property type="entry name" value="Tet_transcr_reg_TetR-rel_C_sf"/>
</dbReference>
<keyword evidence="2 4" id="KW-0238">DNA-binding</keyword>
<dbReference type="PANTHER" id="PTHR30055:SF234">
    <property type="entry name" value="HTH-TYPE TRANSCRIPTIONAL REGULATOR BETI"/>
    <property type="match status" value="1"/>
</dbReference>
<dbReference type="AlphaFoldDB" id="A0A7W7RP24"/>
<evidence type="ECO:0000256" key="2">
    <source>
        <dbReference type="ARBA" id="ARBA00023125"/>
    </source>
</evidence>
<dbReference type="Pfam" id="PF13305">
    <property type="entry name" value="TetR_C_33"/>
    <property type="match status" value="1"/>
</dbReference>
<accession>A0A7W7RP24</accession>
<dbReference type="InterPro" id="IPR025996">
    <property type="entry name" value="MT1864/Rv1816-like_C"/>
</dbReference>
<dbReference type="Gene3D" id="1.10.357.10">
    <property type="entry name" value="Tetracycline Repressor, domain 2"/>
    <property type="match status" value="1"/>
</dbReference>
<dbReference type="RefSeq" id="WP_184585246.1">
    <property type="nucleotide sequence ID" value="NZ_JACHJT010000002.1"/>
</dbReference>
<name>A0A7W7RP24_9ACTN</name>
<keyword evidence="7" id="KW-1185">Reference proteome</keyword>
<evidence type="ECO:0000256" key="3">
    <source>
        <dbReference type="ARBA" id="ARBA00023163"/>
    </source>
</evidence>
<dbReference type="InterPro" id="IPR050109">
    <property type="entry name" value="HTH-type_TetR-like_transc_reg"/>
</dbReference>
<evidence type="ECO:0000256" key="4">
    <source>
        <dbReference type="PROSITE-ProRule" id="PRU00335"/>
    </source>
</evidence>
<gene>
    <name evidence="6" type="ORF">F4561_006439</name>
</gene>
<feature type="domain" description="HTH tetR-type" evidence="5">
    <location>
        <begin position="12"/>
        <end position="72"/>
    </location>
</feature>
<dbReference type="PANTHER" id="PTHR30055">
    <property type="entry name" value="HTH-TYPE TRANSCRIPTIONAL REGULATOR RUTR"/>
    <property type="match status" value="1"/>
</dbReference>
<sequence length="195" mass="21550">MSVKERRERERTRRHQLIVTAARNLAETEGWDAVTTRRLAERIEYSQPVLYSHFSGKTAIVRAVALEGFAELAATLRAGRSGVEEPEQALTAIVRAYTEFADANPALYDAMFTLDTDLPFGRDDTPPPLRAAFTELFQVAAPLAQGSDAETFTEVAWSAIHGLVSLSRSGRLRPEQSERRLELLVAQLRAIPAGA</sequence>
<evidence type="ECO:0000259" key="5">
    <source>
        <dbReference type="PROSITE" id="PS50977"/>
    </source>
</evidence>
<evidence type="ECO:0000256" key="1">
    <source>
        <dbReference type="ARBA" id="ARBA00023015"/>
    </source>
</evidence>
<comment type="caution">
    <text evidence="6">The sequence shown here is derived from an EMBL/GenBank/DDBJ whole genome shotgun (WGS) entry which is preliminary data.</text>
</comment>
<dbReference type="SUPFAM" id="SSF46689">
    <property type="entry name" value="Homeodomain-like"/>
    <property type="match status" value="1"/>
</dbReference>
<dbReference type="InterPro" id="IPR001647">
    <property type="entry name" value="HTH_TetR"/>
</dbReference>